<name>A0A2S5RA50_9PROT</name>
<gene>
    <name evidence="1" type="ORF">HCUR_00379</name>
</gene>
<protein>
    <submittedName>
        <fullName evidence="1">Uncharacterized protein</fullName>
    </submittedName>
</protein>
<keyword evidence="2" id="KW-1185">Reference proteome</keyword>
<evidence type="ECO:0000313" key="2">
    <source>
        <dbReference type="Proteomes" id="UP000239425"/>
    </source>
</evidence>
<organism evidence="1 2">
    <name type="scientific">Holospora curviuscula</name>
    <dbReference type="NCBI Taxonomy" id="1082868"/>
    <lineage>
        <taxon>Bacteria</taxon>
        <taxon>Pseudomonadati</taxon>
        <taxon>Pseudomonadota</taxon>
        <taxon>Alphaproteobacteria</taxon>
        <taxon>Holosporales</taxon>
        <taxon>Holosporaceae</taxon>
        <taxon>Holospora</taxon>
    </lineage>
</organism>
<dbReference type="Proteomes" id="UP000239425">
    <property type="component" value="Unassembled WGS sequence"/>
</dbReference>
<dbReference type="AlphaFoldDB" id="A0A2S5RA50"/>
<accession>A0A2S5RA50</accession>
<comment type="caution">
    <text evidence="1">The sequence shown here is derived from an EMBL/GenBank/DDBJ whole genome shotgun (WGS) entry which is preliminary data.</text>
</comment>
<reference evidence="1 2" key="1">
    <citation type="submission" date="2017-11" db="EMBL/GenBank/DDBJ databases">
        <title>Comparative genomic analysis of Holospora spp., intranuclear symbionts of paramecia.</title>
        <authorList>
            <person name="Garushyants S.K."/>
            <person name="Beliavskaya A."/>
            <person name="Malko D.B."/>
            <person name="Logacheva M.D."/>
            <person name="Rautian M.S."/>
            <person name="Gelfand M.S."/>
        </authorList>
    </citation>
    <scope>NUCLEOTIDE SEQUENCE [LARGE SCALE GENOMIC DNA]</scope>
    <source>
        <strain evidence="2">02AZ16</strain>
    </source>
</reference>
<dbReference type="EMBL" id="PHHC01000078">
    <property type="protein sequence ID" value="PPE04188.1"/>
    <property type="molecule type" value="Genomic_DNA"/>
</dbReference>
<sequence>MQKNFDVYTNTFKNSPYNLSITQIIFSDQIRIVNSYIDKIKEYRSGIQDEVYYKKIGEAFFFDKQDKKRHNLL</sequence>
<proteinExistence type="predicted"/>
<evidence type="ECO:0000313" key="1">
    <source>
        <dbReference type="EMBL" id="PPE04188.1"/>
    </source>
</evidence>